<feature type="region of interest" description="Disordered" evidence="9">
    <location>
        <begin position="17"/>
        <end position="45"/>
    </location>
</feature>
<evidence type="ECO:0000313" key="11">
    <source>
        <dbReference type="Proteomes" id="UP000694580"/>
    </source>
</evidence>
<dbReference type="Gene3D" id="1.20.5.500">
    <property type="entry name" value="Single helix bin"/>
    <property type="match status" value="1"/>
</dbReference>
<reference evidence="10" key="2">
    <citation type="submission" date="2025-08" db="UniProtKB">
        <authorList>
            <consortium name="Ensembl"/>
        </authorList>
    </citation>
    <scope>IDENTIFICATION</scope>
</reference>
<evidence type="ECO:0000256" key="1">
    <source>
        <dbReference type="ARBA" id="ARBA00004173"/>
    </source>
</evidence>
<proteinExistence type="inferred from homology"/>
<evidence type="ECO:0000256" key="8">
    <source>
        <dbReference type="RuleBase" id="RU368087"/>
    </source>
</evidence>
<evidence type="ECO:0000313" key="10">
    <source>
        <dbReference type="Ensembl" id="ENSDCDP00010027682.1"/>
    </source>
</evidence>
<dbReference type="Ensembl" id="ENSDCDT00010034182.1">
    <property type="protein sequence ID" value="ENSDCDP00010027682.1"/>
    <property type="gene ID" value="ENSDCDG00010017463.1"/>
</dbReference>
<dbReference type="AlphaFoldDB" id="A0AAY4C3Z5"/>
<comment type="subcellular location">
    <subcellularLocation>
        <location evidence="1 8">Mitochondrion</location>
    </subcellularLocation>
</comment>
<dbReference type="Pfam" id="PF04568">
    <property type="entry name" value="IATP"/>
    <property type="match status" value="1"/>
</dbReference>
<reference evidence="10 11" key="1">
    <citation type="submission" date="2020-06" db="EMBL/GenBank/DDBJ databases">
        <authorList>
            <consortium name="Wellcome Sanger Institute Data Sharing"/>
        </authorList>
    </citation>
    <scope>NUCLEOTIDE SEQUENCE [LARGE SCALE GENOMIC DNA]</scope>
</reference>
<dbReference type="SUPFAM" id="SSF64602">
    <property type="entry name" value="F1 ATPase inhibitor, IF1, C-terminal domain"/>
    <property type="match status" value="1"/>
</dbReference>
<dbReference type="Proteomes" id="UP000694580">
    <property type="component" value="Chromosome 14"/>
</dbReference>
<name>A0AAY4C3Z5_9TELE</name>
<comment type="function">
    <text evidence="8">Indirectly acts as a regulator of heme synthesis in erythroid tissues: regulates heme synthesis by modulating the mitochondrial pH and redox potential, allowing fech to efficiently catalyze the incorporation of iron into protoporphyrin IX to produce heme.</text>
</comment>
<keyword evidence="3" id="KW-0809">Transit peptide</keyword>
<reference evidence="10" key="3">
    <citation type="submission" date="2025-09" db="UniProtKB">
        <authorList>
            <consortium name="Ensembl"/>
        </authorList>
    </citation>
    <scope>IDENTIFICATION</scope>
</reference>
<comment type="similarity">
    <text evidence="2 8">Belongs to the ATPase inhibitor family.</text>
</comment>
<evidence type="ECO:0000256" key="7">
    <source>
        <dbReference type="ARBA" id="ARBA00046200"/>
    </source>
</evidence>
<dbReference type="InterPro" id="IPR007648">
    <property type="entry name" value="ATPase_inhibitor_mt"/>
</dbReference>
<dbReference type="PANTHER" id="PTHR48417:SF1">
    <property type="entry name" value="ATP SYNTHASE F1 SUBUNIT EPSILON"/>
    <property type="match status" value="1"/>
</dbReference>
<dbReference type="GeneTree" id="ENSGT01120000277659"/>
<dbReference type="PANTHER" id="PTHR48417">
    <property type="entry name" value="ATP SYNTHASE F1 SUBUNIT EPSILON"/>
    <property type="match status" value="1"/>
</dbReference>
<organism evidence="10 11">
    <name type="scientific">Denticeps clupeoides</name>
    <name type="common">denticle herring</name>
    <dbReference type="NCBI Taxonomy" id="299321"/>
    <lineage>
        <taxon>Eukaryota</taxon>
        <taxon>Metazoa</taxon>
        <taxon>Chordata</taxon>
        <taxon>Craniata</taxon>
        <taxon>Vertebrata</taxon>
        <taxon>Euteleostomi</taxon>
        <taxon>Actinopterygii</taxon>
        <taxon>Neopterygii</taxon>
        <taxon>Teleostei</taxon>
        <taxon>Clupei</taxon>
        <taxon>Clupeiformes</taxon>
        <taxon>Denticipitoidei</taxon>
        <taxon>Denticipitidae</taxon>
        <taxon>Denticeps</taxon>
    </lineage>
</organism>
<evidence type="ECO:0000256" key="4">
    <source>
        <dbReference type="ARBA" id="ARBA00023054"/>
    </source>
</evidence>
<feature type="compositionally biased region" description="Gly residues" evidence="9">
    <location>
        <begin position="17"/>
        <end position="39"/>
    </location>
</feature>
<keyword evidence="5 8" id="KW-0496">Mitochondrion</keyword>
<protein>
    <recommendedName>
        <fullName evidence="8">ATPase inhibitor, mitochondrial</fullName>
    </recommendedName>
    <alternativeName>
        <fullName evidence="8">ATP synthase F1 subunit epsilon</fullName>
    </alternativeName>
</protein>
<accession>A0AAY4C3Z5</accession>
<sequence>MNNILGKGKVNFVSGLGKGAGKGGGGGGTVREAGGGLGKRGAVQEESYFRKKTQENLKDLKEKKTENISGISNKIIYYYDEIM</sequence>
<comment type="domain">
    <text evidence="8">Forms an alpha-helical dimer with monomers associated via an antiparallel alpha-helical coiled coil, leaving each N-terminal inhibitory region accessible for interaction with an F1 catalytic domain. The inhibitory N-terminal region binds the alpha(ADP-bound)-beta(ADP-bound) (ATP5F1A-ATP5F1B) interface of F1-ATPase, and also contact the central gamma subunit (ATP5F1C). This dimeric state is favored by pH values below 7.0, and at higher values the dimers associate to form inactive homotetramer, where the inhibitory region is occluded, masking its inhibitory activity.</text>
</comment>
<evidence type="ECO:0000256" key="3">
    <source>
        <dbReference type="ARBA" id="ARBA00022946"/>
    </source>
</evidence>
<keyword evidence="4" id="KW-0175">Coiled coil</keyword>
<evidence type="ECO:0000256" key="2">
    <source>
        <dbReference type="ARBA" id="ARBA00010901"/>
    </source>
</evidence>
<evidence type="ECO:0000256" key="5">
    <source>
        <dbReference type="ARBA" id="ARBA00023128"/>
    </source>
</evidence>
<comment type="function">
    <text evidence="7">Endogenous F(1)F(o)-ATPase inhibitor limiting ATP depletion when the mitochondrial membrane potential falls below a threshold and the F(1)F(o)-ATP synthase starts hydrolyzing ATP to pump protons out of the mitochondrial matrix. Required to avoid the consumption of cellular ATP when the F(1)F(o)-ATP synthase enzyme acts as an ATP hydrolase. Indirectly acts as a regulator of heme synthesis in erythroid tissues: regulates heme synthesis by modulating the mitochondrial pH and redox potential, allowing FECH to efficiently catalyze the incorporation of iron into protoporphyrin IX to produce heme.</text>
</comment>
<evidence type="ECO:0000256" key="6">
    <source>
        <dbReference type="ARBA" id="ARBA00026043"/>
    </source>
</evidence>
<dbReference type="GO" id="GO:0005739">
    <property type="term" value="C:mitochondrion"/>
    <property type="evidence" value="ECO:0007669"/>
    <property type="project" value="UniProtKB-SubCell"/>
</dbReference>
<keyword evidence="11" id="KW-1185">Reference proteome</keyword>
<comment type="subunit">
    <text evidence="6 8">Homodimer; represents the active form and is present at a pH value below 6.5. Homotetramer; represents the inactive form and is present at a pH value above 7.0.</text>
</comment>
<evidence type="ECO:0000256" key="9">
    <source>
        <dbReference type="SAM" id="MobiDB-lite"/>
    </source>
</evidence>
<dbReference type="GO" id="GO:0042030">
    <property type="term" value="F:ATPase inhibitor activity"/>
    <property type="evidence" value="ECO:0007669"/>
    <property type="project" value="UniProtKB-UniRule"/>
</dbReference>